<feature type="compositionally biased region" description="Acidic residues" evidence="1">
    <location>
        <begin position="60"/>
        <end position="71"/>
    </location>
</feature>
<feature type="region of interest" description="Disordered" evidence="1">
    <location>
        <begin position="1"/>
        <end position="142"/>
    </location>
</feature>
<protein>
    <recommendedName>
        <fullName evidence="2">SCD domain-containing protein</fullName>
    </recommendedName>
</protein>
<evidence type="ECO:0000259" key="2">
    <source>
        <dbReference type="PROSITE" id="PS51425"/>
    </source>
</evidence>
<feature type="compositionally biased region" description="Basic residues" evidence="1">
    <location>
        <begin position="111"/>
        <end position="124"/>
    </location>
</feature>
<dbReference type="InterPro" id="IPR011989">
    <property type="entry name" value="ARM-like"/>
</dbReference>
<dbReference type="Pfam" id="PF24571">
    <property type="entry name" value="HEAT_SCC3-SA"/>
    <property type="match status" value="1"/>
</dbReference>
<sequence>MSDTQADSPGPRRSQRERKVVKPFASASTGGSRKRKRNESDTEGDASQDAEHDGLNQQESEAENDANDEDEGYKAPKPKEPGSARKTKAKTSPKSKSAPAAKKPRAEKAAIRKIPKVAARRGRRPKEGEDAYDPDQVAKDTKISSDNPLFNAIMNPASPLQSSAEDFLESLQQSPEAALAELINLVLRSCGCNDSVDADQVVDFDGIVSALDDFTEVLKQENSPVYPLTSKLPVFKRFRKSLSEWIERLIISASDLGLLYSSQLMETLQQWVVSMSSSQIRSFRHTATVIALEAETALCDVAAAVDKEKDVVSRQREGEKKRKTKGTNPRLQELILKEKEVKRRQAKLTSFIKEFVDGVFIHRFRDLDPSIRAECVRSLGLWLRKYPDYFLVDARYLRYVGWVLSDSNNHVRLEAVKSLSGAYEQVDHILALTNFTERFKARLLEMATSDIDLSIRVATIQVLADIEGHFTLEDEEKEKLCLLLFDEEPKVRRAVSSFVRGVWEDEVAARLNTQDKPSDKDKQRIGVKALAVLLVKWGKALDTLSGDVEESEMGDAAEEDAVNGRPRANRRREVIALVGAEGQGRVALAVESLWEGLEPVSDWEGLLELLLLDHSASEEDNQLTSSPRPRVRANGKKHTDDFVVDEAWRLEEVEESTLLEVLVAAIRTAKAESVGGRKDEEENVSNDITRALIKGLPRLFIKHQSDQNRIAEVLVIPTLMNLDLYLEMRMITAYSSLWDDVIKQFMSHSSAKVLSHAMVAIQYFMKATSLSNTNSTKILELEDELSTQLRDTIAGRDEIEIATFTEDEVLALIAWCTRLSTVTGARNMTAWIEEDEGGKQSSAWDIINALVERGRLGYKEEEMMVEQALNVLNLHVLWKSKGLSAENDPTPEDIRCKEVLQEQRDALLEKLVEFAVGTQSNTVEGVKRAAFKHLLDLHVVFCSAEAYSDDGAPRPAASLALTLDDELQYRCAGYIQAEIERYAEFLEDEDEEEKSRKSDAGSSEEEQEDARADEGDKPAKSPRAKKSHQEADLGSRDVLEREHLFLDVLSTFLRAIQAGAIHIKHGAVVLAHYGRLGVAFDMCSKKIVELLREEHMLKDNPTTVVATITQAIQESSSLVVDGVVRDETNAVQLAKLLSTCFVVRGNQLSVLRRLGTEYVVQVQTNLLSWVSKRIATYEKNKNKRGLKTAIALLRVLIPLLSAVPSRDALKIKAHMGQVLEEAQVEVSATSKVWEPHRAYEKRLSAIMSKDNAHAPKVKKSRKKGAAAGSSGEDTDGERTNDEEPAAEHVARPQRPRRSTRSKRATAADEGTGDDEVEATPKARPRPRPRANYRRKSPSPSKESPAPEPEPSPPASPMEPLTPMDDSEPEPEPEPTTPKPASRKRARTEDEESDGNEPAPNGIAPAASAQQSESGGGEVDIQVRRKRIRH</sequence>
<dbReference type="SUPFAM" id="SSF48371">
    <property type="entry name" value="ARM repeat"/>
    <property type="match status" value="1"/>
</dbReference>
<organism evidence="3 4">
    <name type="scientific">Cyclocybe aegerita</name>
    <name type="common">Black poplar mushroom</name>
    <name type="synonym">Agrocybe aegerita</name>
    <dbReference type="NCBI Taxonomy" id="1973307"/>
    <lineage>
        <taxon>Eukaryota</taxon>
        <taxon>Fungi</taxon>
        <taxon>Dikarya</taxon>
        <taxon>Basidiomycota</taxon>
        <taxon>Agaricomycotina</taxon>
        <taxon>Agaricomycetes</taxon>
        <taxon>Agaricomycetidae</taxon>
        <taxon>Agaricales</taxon>
        <taxon>Agaricineae</taxon>
        <taxon>Bolbitiaceae</taxon>
        <taxon>Cyclocybe</taxon>
    </lineage>
</organism>
<dbReference type="OrthoDB" id="498590at2759"/>
<dbReference type="GO" id="GO:0007062">
    <property type="term" value="P:sister chromatid cohesion"/>
    <property type="evidence" value="ECO:0007669"/>
    <property type="project" value="UniProtKB-ARBA"/>
</dbReference>
<feature type="compositionally biased region" description="Basic and acidic residues" evidence="1">
    <location>
        <begin position="1276"/>
        <end position="1290"/>
    </location>
</feature>
<dbReference type="Gene3D" id="1.25.10.10">
    <property type="entry name" value="Leucine-rich Repeat Variant"/>
    <property type="match status" value="1"/>
</dbReference>
<feature type="compositionally biased region" description="Basic residues" evidence="1">
    <location>
        <begin position="1291"/>
        <end position="1303"/>
    </location>
</feature>
<feature type="compositionally biased region" description="Basic residues" evidence="1">
    <location>
        <begin position="1255"/>
        <end position="1264"/>
    </location>
</feature>
<dbReference type="PANTHER" id="PTHR11199">
    <property type="entry name" value="STROMAL ANTIGEN"/>
    <property type="match status" value="1"/>
</dbReference>
<dbReference type="PROSITE" id="PS51425">
    <property type="entry name" value="SCD"/>
    <property type="match status" value="1"/>
</dbReference>
<accession>A0A8S0X7T2</accession>
<dbReference type="InterPro" id="IPR056396">
    <property type="entry name" value="HEAT_SCC3-SA"/>
</dbReference>
<evidence type="ECO:0000313" key="3">
    <source>
        <dbReference type="EMBL" id="CAA7269932.1"/>
    </source>
</evidence>
<evidence type="ECO:0000313" key="4">
    <source>
        <dbReference type="Proteomes" id="UP000467700"/>
    </source>
</evidence>
<dbReference type="PANTHER" id="PTHR11199:SF0">
    <property type="entry name" value="LD34181P-RELATED"/>
    <property type="match status" value="1"/>
</dbReference>
<feature type="compositionally biased region" description="Basic and acidic residues" evidence="1">
    <location>
        <begin position="72"/>
        <end position="83"/>
    </location>
</feature>
<dbReference type="InterPro" id="IPR016024">
    <property type="entry name" value="ARM-type_fold"/>
</dbReference>
<name>A0A8S0X7T2_CYCAE</name>
<dbReference type="InterPro" id="IPR020839">
    <property type="entry name" value="SCD"/>
</dbReference>
<feature type="domain" description="SCD" evidence="2">
    <location>
        <begin position="360"/>
        <end position="446"/>
    </location>
</feature>
<feature type="compositionally biased region" description="Basic residues" evidence="1">
    <location>
        <begin position="1322"/>
        <end position="1336"/>
    </location>
</feature>
<feature type="region of interest" description="Disordered" evidence="1">
    <location>
        <begin position="987"/>
        <end position="1033"/>
    </location>
</feature>
<dbReference type="GO" id="GO:0003682">
    <property type="term" value="F:chromatin binding"/>
    <property type="evidence" value="ECO:0007669"/>
    <property type="project" value="TreeGrafter"/>
</dbReference>
<keyword evidence="4" id="KW-1185">Reference proteome</keyword>
<dbReference type="GO" id="GO:0005634">
    <property type="term" value="C:nucleus"/>
    <property type="evidence" value="ECO:0007669"/>
    <property type="project" value="TreeGrafter"/>
</dbReference>
<feature type="region of interest" description="Disordered" evidence="1">
    <location>
        <begin position="1250"/>
        <end position="1429"/>
    </location>
</feature>
<evidence type="ECO:0000256" key="1">
    <source>
        <dbReference type="SAM" id="MobiDB-lite"/>
    </source>
</evidence>
<comment type="caution">
    <text evidence="3">The sequence shown here is derived from an EMBL/GenBank/DDBJ whole genome shotgun (WGS) entry which is preliminary data.</text>
</comment>
<feature type="compositionally biased region" description="Basic and acidic residues" evidence="1">
    <location>
        <begin position="1009"/>
        <end position="1019"/>
    </location>
</feature>
<dbReference type="Proteomes" id="UP000467700">
    <property type="component" value="Unassembled WGS sequence"/>
</dbReference>
<feature type="compositionally biased region" description="Pro residues" evidence="1">
    <location>
        <begin position="1345"/>
        <end position="1356"/>
    </location>
</feature>
<dbReference type="InterPro" id="IPR013721">
    <property type="entry name" value="STAG"/>
</dbReference>
<dbReference type="InterPro" id="IPR039662">
    <property type="entry name" value="Cohesin_Scc3/SA"/>
</dbReference>
<dbReference type="GO" id="GO:0000785">
    <property type="term" value="C:chromatin"/>
    <property type="evidence" value="ECO:0007669"/>
    <property type="project" value="TreeGrafter"/>
</dbReference>
<dbReference type="EMBL" id="CACVBS010000082">
    <property type="protein sequence ID" value="CAA7269932.1"/>
    <property type="molecule type" value="Genomic_DNA"/>
</dbReference>
<dbReference type="GO" id="GO:0008278">
    <property type="term" value="C:cohesin complex"/>
    <property type="evidence" value="ECO:0007669"/>
    <property type="project" value="TreeGrafter"/>
</dbReference>
<reference evidence="3 4" key="1">
    <citation type="submission" date="2020-01" db="EMBL/GenBank/DDBJ databases">
        <authorList>
            <person name="Gupta K D."/>
        </authorList>
    </citation>
    <scope>NUCLEOTIDE SEQUENCE [LARGE SCALE GENOMIC DNA]</scope>
</reference>
<gene>
    <name evidence="3" type="ORF">AAE3_LOCUS12117</name>
</gene>
<dbReference type="Pfam" id="PF08514">
    <property type="entry name" value="STAG"/>
    <property type="match status" value="1"/>
</dbReference>
<dbReference type="Pfam" id="PF21581">
    <property type="entry name" value="SCD"/>
    <property type="match status" value="1"/>
</dbReference>
<proteinExistence type="predicted"/>